<feature type="region of interest" description="Disordered" evidence="1">
    <location>
        <begin position="1"/>
        <end position="26"/>
    </location>
</feature>
<evidence type="ECO:0000313" key="4">
    <source>
        <dbReference type="Proteomes" id="UP000698059"/>
    </source>
</evidence>
<proteinExistence type="predicted"/>
<evidence type="ECO:0000256" key="1">
    <source>
        <dbReference type="SAM" id="MobiDB-lite"/>
    </source>
</evidence>
<keyword evidence="4" id="KW-1185">Reference proteome</keyword>
<dbReference type="Proteomes" id="UP000698059">
    <property type="component" value="Unassembled WGS sequence"/>
</dbReference>
<protein>
    <submittedName>
        <fullName evidence="3">Uncharacterized protein</fullName>
    </submittedName>
</protein>
<keyword evidence="2" id="KW-0472">Membrane</keyword>
<evidence type="ECO:0000313" key="3">
    <source>
        <dbReference type="EMBL" id="MBM7477342.1"/>
    </source>
</evidence>
<organism evidence="3 4">
    <name type="scientific">Oerskovia jenensis</name>
    <dbReference type="NCBI Taxonomy" id="162169"/>
    <lineage>
        <taxon>Bacteria</taxon>
        <taxon>Bacillati</taxon>
        <taxon>Actinomycetota</taxon>
        <taxon>Actinomycetes</taxon>
        <taxon>Micrococcales</taxon>
        <taxon>Cellulomonadaceae</taxon>
        <taxon>Oerskovia</taxon>
    </lineage>
</organism>
<keyword evidence="2" id="KW-1133">Transmembrane helix</keyword>
<name>A0ABS2LAC8_9CELL</name>
<evidence type="ECO:0000256" key="2">
    <source>
        <dbReference type="SAM" id="Phobius"/>
    </source>
</evidence>
<feature type="region of interest" description="Disordered" evidence="1">
    <location>
        <begin position="81"/>
        <end position="110"/>
    </location>
</feature>
<keyword evidence="2" id="KW-0812">Transmembrane</keyword>
<accession>A0ABS2LAC8</accession>
<dbReference type="RefSeq" id="WP_205305643.1">
    <property type="nucleotide sequence ID" value="NZ_BAAAVF010000015.1"/>
</dbReference>
<gene>
    <name evidence="3" type="ORF">JOD49_000262</name>
</gene>
<comment type="caution">
    <text evidence="3">The sequence shown here is derived from an EMBL/GenBank/DDBJ whole genome shotgun (WGS) entry which is preliminary data.</text>
</comment>
<feature type="transmembrane region" description="Helical" evidence="2">
    <location>
        <begin position="40"/>
        <end position="73"/>
    </location>
</feature>
<dbReference type="EMBL" id="JAFBBO010000001">
    <property type="protein sequence ID" value="MBM7477342.1"/>
    <property type="molecule type" value="Genomic_DNA"/>
</dbReference>
<sequence>MSSGPFAATQPVDPAGSFGSPRRPVRDRRASVVVRAARSALVLTLLATVLTVTVLTASLTAVVAVVSAPWWAYRLWLAPLLDRSPSGPGTLPPASAGRDEQRAVVAPSGT</sequence>
<reference evidence="3 4" key="1">
    <citation type="submission" date="2021-01" db="EMBL/GenBank/DDBJ databases">
        <title>Sequencing the genomes of 1000 actinobacteria strains.</title>
        <authorList>
            <person name="Klenk H.-P."/>
        </authorList>
    </citation>
    <scope>NUCLEOTIDE SEQUENCE [LARGE SCALE GENOMIC DNA]</scope>
    <source>
        <strain evidence="3 4">DSM 46000</strain>
    </source>
</reference>